<protein>
    <recommendedName>
        <fullName evidence="2">Apoptosis regulator Bcl-2 family BH4 domain-containing protein</fullName>
    </recommendedName>
</protein>
<dbReference type="PANTHER" id="PTHR34861:SF11">
    <property type="entry name" value="CYCLASE"/>
    <property type="match status" value="1"/>
</dbReference>
<dbReference type="GO" id="GO:0042981">
    <property type="term" value="P:regulation of apoptotic process"/>
    <property type="evidence" value="ECO:0007669"/>
    <property type="project" value="InterPro"/>
</dbReference>
<gene>
    <name evidence="3" type="ORF">Z518_07797</name>
</gene>
<dbReference type="Pfam" id="PF04199">
    <property type="entry name" value="Cyclase"/>
    <property type="match status" value="1"/>
</dbReference>
<feature type="domain" description="Apoptosis regulator Bcl-2 family BH4" evidence="2">
    <location>
        <begin position="150"/>
        <end position="169"/>
    </location>
</feature>
<evidence type="ECO:0000313" key="3">
    <source>
        <dbReference type="EMBL" id="KIX04243.1"/>
    </source>
</evidence>
<dbReference type="Proteomes" id="UP000053617">
    <property type="component" value="Unassembled WGS sequence"/>
</dbReference>
<dbReference type="PROSITE" id="PS50063">
    <property type="entry name" value="BH4_2"/>
    <property type="match status" value="1"/>
</dbReference>
<dbReference type="InterPro" id="IPR003093">
    <property type="entry name" value="Bcl2_BH4"/>
</dbReference>
<reference evidence="3 4" key="1">
    <citation type="submission" date="2015-01" db="EMBL/GenBank/DDBJ databases">
        <title>The Genome Sequence of Rhinocladiella mackenzie CBS 650.93.</title>
        <authorList>
            <consortium name="The Broad Institute Genomics Platform"/>
            <person name="Cuomo C."/>
            <person name="de Hoog S."/>
            <person name="Gorbushina A."/>
            <person name="Stielow B."/>
            <person name="Teixiera M."/>
            <person name="Abouelleil A."/>
            <person name="Chapman S.B."/>
            <person name="Priest M."/>
            <person name="Young S.K."/>
            <person name="Wortman J."/>
            <person name="Nusbaum C."/>
            <person name="Birren B."/>
        </authorList>
    </citation>
    <scope>NUCLEOTIDE SEQUENCE [LARGE SCALE GENOMIC DNA]</scope>
    <source>
        <strain evidence="3 4">CBS 650.93</strain>
    </source>
</reference>
<dbReference type="PANTHER" id="PTHR34861">
    <property type="match status" value="1"/>
</dbReference>
<dbReference type="RefSeq" id="XP_013271379.1">
    <property type="nucleotide sequence ID" value="XM_013415925.1"/>
</dbReference>
<dbReference type="EMBL" id="KN847479">
    <property type="protein sequence ID" value="KIX04243.1"/>
    <property type="molecule type" value="Genomic_DNA"/>
</dbReference>
<dbReference type="GO" id="GO:0019441">
    <property type="term" value="P:L-tryptophan catabolic process to kynurenine"/>
    <property type="evidence" value="ECO:0007669"/>
    <property type="project" value="InterPro"/>
</dbReference>
<accession>A0A0D2H1B2</accession>
<dbReference type="GO" id="GO:0004061">
    <property type="term" value="F:arylformamidase activity"/>
    <property type="evidence" value="ECO:0007669"/>
    <property type="project" value="InterPro"/>
</dbReference>
<dbReference type="GeneID" id="25295868"/>
<dbReference type="InterPro" id="IPR007325">
    <property type="entry name" value="KFase/CYL"/>
</dbReference>
<proteinExistence type="inferred from homology"/>
<evidence type="ECO:0000256" key="1">
    <source>
        <dbReference type="ARBA" id="ARBA00007865"/>
    </source>
</evidence>
<dbReference type="VEuPathDB" id="FungiDB:Z518_07797"/>
<dbReference type="Gene3D" id="3.50.30.50">
    <property type="entry name" value="Putative cyclase"/>
    <property type="match status" value="1"/>
</dbReference>
<dbReference type="OrthoDB" id="5396at2759"/>
<dbReference type="InterPro" id="IPR037175">
    <property type="entry name" value="KFase_sf"/>
</dbReference>
<sequence length="328" mass="37581">MPSQPVKDINLPKFDELPLDLSHPPHSAWYLWGKNDQLGCLNLLTPERVVQAATNEIKTGISVGLNWGMDQMRVPPFYRTKLEHEIFGIGEFINDDKLEFNTQNSSQWDSFRHWSFPDGRFYNGVTQDEVRDGISLRNGIHEWAKRGIVGRGVLIDFYSYMLERHGKDWDPWMYHKVPVSVIEAIAKDKEIIFQTGDILFIRTGFVKRYQTMPLDELTEKMDQPEYHYPGLEGSKESLRWLWDSHFAAVAADSPGFEAWSAGLNDSDEQFRMHEIVLSGFGLPIGELFDLEALATECERQHRWSFFVTSMPLNVPGGVGSPPNAVAIF</sequence>
<organism evidence="3 4">
    <name type="scientific">Rhinocladiella mackenziei CBS 650.93</name>
    <dbReference type="NCBI Taxonomy" id="1442369"/>
    <lineage>
        <taxon>Eukaryota</taxon>
        <taxon>Fungi</taxon>
        <taxon>Dikarya</taxon>
        <taxon>Ascomycota</taxon>
        <taxon>Pezizomycotina</taxon>
        <taxon>Eurotiomycetes</taxon>
        <taxon>Chaetothyriomycetidae</taxon>
        <taxon>Chaetothyriales</taxon>
        <taxon>Herpotrichiellaceae</taxon>
        <taxon>Rhinocladiella</taxon>
    </lineage>
</organism>
<evidence type="ECO:0000259" key="2">
    <source>
        <dbReference type="PROSITE" id="PS50063"/>
    </source>
</evidence>
<name>A0A0D2H1B2_9EURO</name>
<keyword evidence="4" id="KW-1185">Reference proteome</keyword>
<dbReference type="SUPFAM" id="SSF102198">
    <property type="entry name" value="Putative cyclase"/>
    <property type="match status" value="1"/>
</dbReference>
<dbReference type="HOGENOM" id="CLU_030671_1_0_1"/>
<dbReference type="AlphaFoldDB" id="A0A0D2H1B2"/>
<evidence type="ECO:0000313" key="4">
    <source>
        <dbReference type="Proteomes" id="UP000053617"/>
    </source>
</evidence>
<comment type="similarity">
    <text evidence="1">Belongs to the Cyclase 1 superfamily.</text>
</comment>